<dbReference type="Proteomes" id="UP001148737">
    <property type="component" value="Unassembled WGS sequence"/>
</dbReference>
<reference evidence="1" key="1">
    <citation type="submission" date="2022-07" db="EMBL/GenBank/DDBJ databases">
        <title>Genome Sequence of Lecanicillium saksenae.</title>
        <authorList>
            <person name="Buettner E."/>
        </authorList>
    </citation>
    <scope>NUCLEOTIDE SEQUENCE</scope>
    <source>
        <strain evidence="1">VT-O1</strain>
    </source>
</reference>
<proteinExistence type="predicted"/>
<protein>
    <submittedName>
        <fullName evidence="1">Uncharacterized protein</fullName>
    </submittedName>
</protein>
<comment type="caution">
    <text evidence="1">The sequence shown here is derived from an EMBL/GenBank/DDBJ whole genome shotgun (WGS) entry which is preliminary data.</text>
</comment>
<keyword evidence="2" id="KW-1185">Reference proteome</keyword>
<name>A0ACC1QRP1_9HYPO</name>
<accession>A0ACC1QRP1</accession>
<dbReference type="EMBL" id="JANAKD010000813">
    <property type="protein sequence ID" value="KAJ3487943.1"/>
    <property type="molecule type" value="Genomic_DNA"/>
</dbReference>
<evidence type="ECO:0000313" key="1">
    <source>
        <dbReference type="EMBL" id="KAJ3487943.1"/>
    </source>
</evidence>
<gene>
    <name evidence="1" type="ORF">NLG97_g6294</name>
</gene>
<sequence length="369" mass="42877">MASLLGLPNELLVEIIVMAAFYLEDPFVFWYDIEMEGDTAVYQGTFRSLLHTSKRLRAATFDQILTRARFHASNPVEMDYIRSHLNDCGVRPQIRNLCLDFDYGDYRCRDEDTDASLMQMAATDIGLLLAELPTTLRYLSIEIYPRNIFGESNTFFVEGLRRFQNLEQLHWRNDLSWVHFERHFANPSSDPGYFVSGCRDLESYDLNVKQLPLHEFTMDPDELGINEWPLSPAGFARMHPLSTLHWEVIEGDMYDKVNKGSCKYHIAPNAELLETIKKVHGETLKELSICYRGYPFLGEESKGSRYVDLRKIDWDEFRRHFVSLKVFDVQMPINMAPERGSVKSLKTHYDGHLAILFWEHGMIVPDEKA</sequence>
<evidence type="ECO:0000313" key="2">
    <source>
        <dbReference type="Proteomes" id="UP001148737"/>
    </source>
</evidence>
<organism evidence="1 2">
    <name type="scientific">Lecanicillium saksenae</name>
    <dbReference type="NCBI Taxonomy" id="468837"/>
    <lineage>
        <taxon>Eukaryota</taxon>
        <taxon>Fungi</taxon>
        <taxon>Dikarya</taxon>
        <taxon>Ascomycota</taxon>
        <taxon>Pezizomycotina</taxon>
        <taxon>Sordariomycetes</taxon>
        <taxon>Hypocreomycetidae</taxon>
        <taxon>Hypocreales</taxon>
        <taxon>Cordycipitaceae</taxon>
        <taxon>Lecanicillium</taxon>
    </lineage>
</organism>